<dbReference type="SUPFAM" id="SSF57362">
    <property type="entry name" value="BPTI-like"/>
    <property type="match status" value="1"/>
</dbReference>
<dbReference type="RefSeq" id="XP_016989145.2">
    <property type="nucleotide sequence ID" value="XM_017133656.2"/>
</dbReference>
<evidence type="ECO:0000259" key="7">
    <source>
        <dbReference type="PROSITE" id="PS50279"/>
    </source>
</evidence>
<feature type="domain" description="BPTI/Kunitz inhibitor" evidence="7">
    <location>
        <begin position="105"/>
        <end position="155"/>
    </location>
</feature>
<dbReference type="InterPro" id="IPR036880">
    <property type="entry name" value="Kunitz_BPTI_sf"/>
</dbReference>
<dbReference type="InterPro" id="IPR002223">
    <property type="entry name" value="Kunitz_BPTI"/>
</dbReference>
<keyword evidence="6" id="KW-0812">Transmembrane</keyword>
<sequence>MDQWTEVLLDEWTSEQGDRWTRGPMDTWMDWQKDWTTGHSIFQFELHFNQFGSVHFEVVVMWVTFLVLLCGFFCRTVECKRGTTPTIHVRRLTRIGGFDILQERCLFTPSYGTCKRFIKVFGYNLMTNRCTEYIYSGCGGNPNRFATDSQCRNTCFVVRKRVTVSEPDYYEDEDATEAIQIDKRKLSRLRGIGRING</sequence>
<organism evidence="8">
    <name type="scientific">Drosophila rhopaloa</name>
    <name type="common">Fruit fly</name>
    <dbReference type="NCBI Taxonomy" id="1041015"/>
    <lineage>
        <taxon>Eukaryota</taxon>
        <taxon>Metazoa</taxon>
        <taxon>Ecdysozoa</taxon>
        <taxon>Arthropoda</taxon>
        <taxon>Hexapoda</taxon>
        <taxon>Insecta</taxon>
        <taxon>Pterygota</taxon>
        <taxon>Neoptera</taxon>
        <taxon>Endopterygota</taxon>
        <taxon>Diptera</taxon>
        <taxon>Brachycera</taxon>
        <taxon>Muscomorpha</taxon>
        <taxon>Ephydroidea</taxon>
        <taxon>Drosophilidae</taxon>
        <taxon>Drosophila</taxon>
        <taxon>Sophophora</taxon>
    </lineage>
</organism>
<keyword evidence="5" id="KW-1015">Disulfide bond</keyword>
<evidence type="ECO:0000256" key="5">
    <source>
        <dbReference type="ARBA" id="ARBA00023157"/>
    </source>
</evidence>
<evidence type="ECO:0000256" key="2">
    <source>
        <dbReference type="ARBA" id="ARBA00022525"/>
    </source>
</evidence>
<name>A0A6P4FFH3_DRORH</name>
<keyword evidence="2" id="KW-0964">Secreted</keyword>
<evidence type="ECO:0000256" key="6">
    <source>
        <dbReference type="SAM" id="Phobius"/>
    </source>
</evidence>
<accession>A0A6P4FFH3</accession>
<proteinExistence type="predicted"/>
<dbReference type="RefSeq" id="XP_016989145.1">
    <property type="nucleotide sequence ID" value="XM_017133656.1"/>
</dbReference>
<dbReference type="PANTHER" id="PTHR10083">
    <property type="entry name" value="KUNITZ-TYPE PROTEASE INHIBITOR-RELATED"/>
    <property type="match status" value="1"/>
</dbReference>
<dbReference type="PRINTS" id="PR00759">
    <property type="entry name" value="BASICPTASE"/>
</dbReference>
<dbReference type="SMART" id="SM00131">
    <property type="entry name" value="KU"/>
    <property type="match status" value="1"/>
</dbReference>
<evidence type="ECO:0000256" key="3">
    <source>
        <dbReference type="ARBA" id="ARBA00022690"/>
    </source>
</evidence>
<evidence type="ECO:0000256" key="1">
    <source>
        <dbReference type="ARBA" id="ARBA00004613"/>
    </source>
</evidence>
<dbReference type="Pfam" id="PF00014">
    <property type="entry name" value="Kunitz_BPTI"/>
    <property type="match status" value="1"/>
</dbReference>
<dbReference type="PROSITE" id="PS50279">
    <property type="entry name" value="BPTI_KUNITZ_2"/>
    <property type="match status" value="1"/>
</dbReference>
<keyword evidence="3" id="KW-0646">Protease inhibitor</keyword>
<dbReference type="PANTHER" id="PTHR10083:SF217">
    <property type="entry name" value="BOOPHILIN-H2"/>
    <property type="match status" value="1"/>
</dbReference>
<dbReference type="GO" id="GO:0005615">
    <property type="term" value="C:extracellular space"/>
    <property type="evidence" value="ECO:0007669"/>
    <property type="project" value="TreeGrafter"/>
</dbReference>
<keyword evidence="6" id="KW-1133">Transmembrane helix</keyword>
<evidence type="ECO:0000313" key="8">
    <source>
        <dbReference type="RefSeq" id="XP_016989145.1"/>
    </source>
</evidence>
<feature type="transmembrane region" description="Helical" evidence="6">
    <location>
        <begin position="54"/>
        <end position="74"/>
    </location>
</feature>
<evidence type="ECO:0000256" key="4">
    <source>
        <dbReference type="ARBA" id="ARBA00022900"/>
    </source>
</evidence>
<dbReference type="GeneID" id="108051525"/>
<dbReference type="AlphaFoldDB" id="A0A6P4FFH3"/>
<comment type="subcellular location">
    <subcellularLocation>
        <location evidence="1">Secreted</location>
    </subcellularLocation>
</comment>
<gene>
    <name evidence="8" type="primary">LOC108051525</name>
</gene>
<dbReference type="CDD" id="cd00109">
    <property type="entry name" value="Kunitz-type"/>
    <property type="match status" value="1"/>
</dbReference>
<dbReference type="GO" id="GO:0004867">
    <property type="term" value="F:serine-type endopeptidase inhibitor activity"/>
    <property type="evidence" value="ECO:0007669"/>
    <property type="project" value="UniProtKB-KW"/>
</dbReference>
<dbReference type="Gene3D" id="4.10.410.10">
    <property type="entry name" value="Pancreatic trypsin inhibitor Kunitz domain"/>
    <property type="match status" value="1"/>
</dbReference>
<dbReference type="OrthoDB" id="4473401at2759"/>
<dbReference type="FunFam" id="4.10.410.10:FF:000026">
    <property type="entry name" value="Serine protease inhibitor, putative"/>
    <property type="match status" value="1"/>
</dbReference>
<keyword evidence="4" id="KW-0722">Serine protease inhibitor</keyword>
<protein>
    <submittedName>
        <fullName evidence="8">Papilin</fullName>
    </submittedName>
</protein>
<reference evidence="8" key="1">
    <citation type="submission" date="2025-08" db="UniProtKB">
        <authorList>
            <consortium name="RefSeq"/>
        </authorList>
    </citation>
    <scope>IDENTIFICATION</scope>
</reference>
<keyword evidence="6" id="KW-0472">Membrane</keyword>
<dbReference type="InterPro" id="IPR050098">
    <property type="entry name" value="TFPI/VKTCI-like"/>
</dbReference>